<dbReference type="STRING" id="8355.A0A1L8G655"/>
<evidence type="ECO:0000313" key="8">
    <source>
        <dbReference type="Proteomes" id="UP000186698"/>
    </source>
</evidence>
<evidence type="ECO:0000313" key="10">
    <source>
        <dbReference type="Xenbase" id="XB-GENE-6252225"/>
    </source>
</evidence>
<name>A0A1L8G655_XENLA</name>
<accession>A0A1L8G655</accession>
<dbReference type="AlphaFoldDB" id="A0A1L8G655"/>
<evidence type="ECO:0000313" key="9">
    <source>
        <dbReference type="RefSeq" id="XP_018120027.1"/>
    </source>
</evidence>
<reference evidence="9" key="1">
    <citation type="submission" date="2025-08" db="UniProtKB">
        <authorList>
            <consortium name="RefSeq"/>
        </authorList>
    </citation>
    <scope>IDENTIFICATION</scope>
    <source>
        <strain evidence="9">J_2021</strain>
        <tissue evidence="9">Erythrocytes</tissue>
    </source>
</reference>
<dbReference type="AGR" id="Xenbase:XB-GENE-6252225"/>
<keyword evidence="4" id="KW-0966">Cell projection</keyword>
<keyword evidence="2" id="KW-0963">Cytoplasm</keyword>
<dbReference type="GeneID" id="496230"/>
<dbReference type="GO" id="GO:0015630">
    <property type="term" value="C:microtubule cytoskeleton"/>
    <property type="evidence" value="ECO:0007669"/>
    <property type="project" value="UniProtKB-ARBA"/>
</dbReference>
<keyword evidence="3" id="KW-0206">Cytoskeleton</keyword>
<dbReference type="Pfam" id="PF10629">
    <property type="entry name" value="CMI2B-like"/>
    <property type="match status" value="1"/>
</dbReference>
<dbReference type="CTD" id="496230"/>
<evidence type="ECO:0000256" key="1">
    <source>
        <dbReference type="ARBA" id="ARBA00004430"/>
    </source>
</evidence>
<sequence>MASRSAGSLITHNNVTYIPPALMPGYRGHIPSASFTYGDTYGNTSARCFQDFRSTVLNSSRSPYCQGGQFPTSHSNDPALVIGHRSRGWDRFLHSPSWSRYNVDFKRSDELKQFHRAAEQHRDHYRDKSGTAHQVPHFIVPVKNPQTFPLPQQPVTVPGISQR</sequence>
<dbReference type="RefSeq" id="XP_018120027.1">
    <property type="nucleotide sequence ID" value="XM_018264538.2"/>
</dbReference>
<dbReference type="OrthoDB" id="8181742at2759"/>
<dbReference type="Proteomes" id="UP000186698">
    <property type="component" value="Chromosome 5S"/>
</dbReference>
<evidence type="ECO:0000256" key="2">
    <source>
        <dbReference type="ARBA" id="ARBA00022490"/>
    </source>
</evidence>
<dbReference type="PANTHER" id="PTHR34924">
    <property type="entry name" value="UPF0573 PROTEIN C2ORF70"/>
    <property type="match status" value="1"/>
</dbReference>
<comment type="subcellular location">
    <subcellularLocation>
        <location evidence="1">Cytoplasm</location>
        <location evidence="1">Cytoskeleton</location>
        <location evidence="1">Cilium axoneme</location>
    </subcellularLocation>
</comment>
<dbReference type="RefSeq" id="NP_001088885.2">
    <property type="nucleotide sequence ID" value="NM_001095416.2"/>
</dbReference>
<dbReference type="KEGG" id="xla:496230"/>
<dbReference type="PaxDb" id="8355-A0A1L8G655"/>
<dbReference type="PANTHER" id="PTHR34924:SF1">
    <property type="entry name" value="PROTEIN FAM166C"/>
    <property type="match status" value="1"/>
</dbReference>
<protein>
    <recommendedName>
        <fullName evidence="6">Ciliary microtubule inner protein 2C</fullName>
    </recommendedName>
</protein>
<dbReference type="Xenbase" id="XB-GENE-6252225">
    <property type="gene designation" value="cimip2c.S"/>
</dbReference>
<comment type="similarity">
    <text evidence="5">Belongs to the CIMIP2 family.</text>
</comment>
<evidence type="ECO:0000256" key="5">
    <source>
        <dbReference type="ARBA" id="ARBA00035661"/>
    </source>
</evidence>
<proteinExistence type="inferred from homology"/>
<dbReference type="OMA" id="RQKRDCY"/>
<keyword evidence="8" id="KW-1185">Reference proteome</keyword>
<evidence type="ECO:0000259" key="7">
    <source>
        <dbReference type="Pfam" id="PF10629"/>
    </source>
</evidence>
<dbReference type="InterPro" id="IPR018902">
    <property type="entry name" value="CMI2A-C-like_dom"/>
</dbReference>
<dbReference type="GO" id="GO:0005930">
    <property type="term" value="C:axoneme"/>
    <property type="evidence" value="ECO:0007669"/>
    <property type="project" value="UniProtKB-SubCell"/>
</dbReference>
<gene>
    <name evidence="10" type="primary">cimip2c.S</name>
    <name evidence="9" type="synonym">c2orf70</name>
    <name evidence="9" type="synonym">c2orf70-a</name>
    <name evidence="9" type="synonym">c2orf70-b</name>
    <name evidence="9" type="synonym">c2orf70.S</name>
    <name evidence="9" type="synonym">fam166c.S</name>
    <name evidence="9" type="synonym">fam166cb</name>
</gene>
<evidence type="ECO:0000256" key="4">
    <source>
        <dbReference type="ARBA" id="ARBA00023273"/>
    </source>
</evidence>
<dbReference type="Bgee" id="496230">
    <property type="expression patterns" value="Expressed in testis and 9 other cell types or tissues"/>
</dbReference>
<feature type="domain" description="Ciliary microtubule inner protein 2A-C-like" evidence="7">
    <location>
        <begin position="19"/>
        <end position="85"/>
    </location>
</feature>
<dbReference type="InterPro" id="IPR052329">
    <property type="entry name" value="CIMIP2C"/>
</dbReference>
<evidence type="ECO:0000256" key="3">
    <source>
        <dbReference type="ARBA" id="ARBA00023212"/>
    </source>
</evidence>
<evidence type="ECO:0000256" key="6">
    <source>
        <dbReference type="ARBA" id="ARBA00041160"/>
    </source>
</evidence>
<organism evidence="8 9">
    <name type="scientific">Xenopus laevis</name>
    <name type="common">African clawed frog</name>
    <dbReference type="NCBI Taxonomy" id="8355"/>
    <lineage>
        <taxon>Eukaryota</taxon>
        <taxon>Metazoa</taxon>
        <taxon>Chordata</taxon>
        <taxon>Craniata</taxon>
        <taxon>Vertebrata</taxon>
        <taxon>Euteleostomi</taxon>
        <taxon>Amphibia</taxon>
        <taxon>Batrachia</taxon>
        <taxon>Anura</taxon>
        <taxon>Pipoidea</taxon>
        <taxon>Pipidae</taxon>
        <taxon>Xenopodinae</taxon>
        <taxon>Xenopus</taxon>
        <taxon>Xenopus</taxon>
    </lineage>
</organism>